<comment type="caution">
    <text evidence="4">The sequence shown here is derived from an EMBL/GenBank/DDBJ whole genome shotgun (WGS) entry which is preliminary data.</text>
</comment>
<dbReference type="InterPro" id="IPR006201">
    <property type="entry name" value="Neur_channel"/>
</dbReference>
<dbReference type="SUPFAM" id="SSF63712">
    <property type="entry name" value="Nicotinic receptor ligand binding domain-like"/>
    <property type="match status" value="1"/>
</dbReference>
<dbReference type="PANTHER" id="PTHR18945">
    <property type="entry name" value="NEUROTRANSMITTER GATED ION CHANNEL"/>
    <property type="match status" value="1"/>
</dbReference>
<proteinExistence type="predicted"/>
<dbReference type="GO" id="GO:0004888">
    <property type="term" value="F:transmembrane signaling receptor activity"/>
    <property type="evidence" value="ECO:0007669"/>
    <property type="project" value="InterPro"/>
</dbReference>
<feature type="transmembrane region" description="Helical" evidence="3">
    <location>
        <begin position="542"/>
        <end position="561"/>
    </location>
</feature>
<accession>A0A9D4P0U4</accession>
<organism evidence="4">
    <name type="scientific">Dermatophagoides farinae</name>
    <name type="common">American house dust mite</name>
    <dbReference type="NCBI Taxonomy" id="6954"/>
    <lineage>
        <taxon>Eukaryota</taxon>
        <taxon>Metazoa</taxon>
        <taxon>Ecdysozoa</taxon>
        <taxon>Arthropoda</taxon>
        <taxon>Chelicerata</taxon>
        <taxon>Arachnida</taxon>
        <taxon>Acari</taxon>
        <taxon>Acariformes</taxon>
        <taxon>Sarcoptiformes</taxon>
        <taxon>Astigmata</taxon>
        <taxon>Psoroptidia</taxon>
        <taxon>Analgoidea</taxon>
        <taxon>Pyroglyphidae</taxon>
        <taxon>Dermatophagoidinae</taxon>
        <taxon>Dermatophagoides</taxon>
    </lineage>
</organism>
<evidence type="ECO:0000313" key="4">
    <source>
        <dbReference type="EMBL" id="KAH7642671.1"/>
    </source>
</evidence>
<dbReference type="SUPFAM" id="SSF90112">
    <property type="entry name" value="Neurotransmitter-gated ion-channel transmembrane pore"/>
    <property type="match status" value="1"/>
</dbReference>
<comment type="subcellular location">
    <subcellularLocation>
        <location evidence="1">Membrane</location>
        <topology evidence="1">Multi-pass membrane protein</topology>
    </subcellularLocation>
</comment>
<dbReference type="AlphaFoldDB" id="A0A9D4P0U4"/>
<feature type="transmembrane region" description="Helical" evidence="3">
    <location>
        <begin position="399"/>
        <end position="426"/>
    </location>
</feature>
<keyword evidence="3" id="KW-0812">Transmembrane</keyword>
<evidence type="ECO:0000256" key="2">
    <source>
        <dbReference type="SAM" id="MobiDB-lite"/>
    </source>
</evidence>
<dbReference type="Gene3D" id="2.70.170.10">
    <property type="entry name" value="Neurotransmitter-gated ion-channel ligand-binding domain"/>
    <property type="match status" value="1"/>
</dbReference>
<evidence type="ECO:0000256" key="1">
    <source>
        <dbReference type="ARBA" id="ARBA00004141"/>
    </source>
</evidence>
<sequence length="565" mass="66268">MIYYQKSSNIIILIVVVIILITITINVKSQPDQNTNFDALFRELNILTRQQLQQLQASSPTLNKNGTSSTITTTTTTTTTNNNNNNNNKPKDPPKSSRYKPIKIAVNLTILDTTIDKLENVIVLDMQLKERWKDKRLRMRRKNNNDNQKQNGDKKDEDYYDDDDYDTVDGIGGQKRRKMIENFVLDGKYLTKIWHPISHIRNNAHVTNALFDKPKQTLQKIIEQEKLVENIFINTNETTAFVWISLKMRVNIPIYECHRDDSRMFPFDKIECTFHITNALYDKRTLIYEWDNVKWNHNEYHSGQFYLQQLQTSIVNEPIIELDESGNEHSIMRIDFMLNRQIGDYILNIYVLHIFLLILSISIFWISIQNIIIRISLSIIILIIIKFQTFQTLKEEQRIITALSIWTFGLSFLIIMAILCHILSYYSFQHKWNEKILDHLIEKCRHQSSSTTTSISQSQSQSPSMTDMNSSNEPTNDDRINNLSSSSQTSSSCNDKSLNEKLKLIKKQWNKWKRNLLIRLNSMIVNNIKSNHSYDDTNIVDIISRIILIIIYSMFIVIYFIKYAI</sequence>
<feature type="transmembrane region" description="Helical" evidence="3">
    <location>
        <begin position="6"/>
        <end position="27"/>
    </location>
</feature>
<dbReference type="EMBL" id="SDOV01000004">
    <property type="protein sequence ID" value="KAH7642671.1"/>
    <property type="molecule type" value="Genomic_DNA"/>
</dbReference>
<evidence type="ECO:0000256" key="3">
    <source>
        <dbReference type="SAM" id="Phobius"/>
    </source>
</evidence>
<dbReference type="InterPro" id="IPR036734">
    <property type="entry name" value="Neur_chan_lig-bd_sf"/>
</dbReference>
<reference evidence="4" key="1">
    <citation type="submission" date="2020-06" db="EMBL/GenBank/DDBJ databases">
        <authorList>
            <person name="Ji K."/>
            <person name="Li J."/>
        </authorList>
    </citation>
    <scope>NUCLEOTIDE SEQUENCE</scope>
    <source>
        <strain evidence="4">JKM2019</strain>
        <tissue evidence="4">Whole body</tissue>
    </source>
</reference>
<feature type="compositionally biased region" description="Low complexity" evidence="2">
    <location>
        <begin position="72"/>
        <end position="88"/>
    </location>
</feature>
<dbReference type="InterPro" id="IPR038050">
    <property type="entry name" value="Neuro_actylchol_rec"/>
</dbReference>
<feature type="compositionally biased region" description="Polar residues" evidence="2">
    <location>
        <begin position="57"/>
        <end position="71"/>
    </location>
</feature>
<feature type="region of interest" description="Disordered" evidence="2">
    <location>
        <begin position="139"/>
        <end position="160"/>
    </location>
</feature>
<keyword evidence="3" id="KW-1133">Transmembrane helix</keyword>
<gene>
    <name evidence="4" type="ORF">HUG17_5718</name>
</gene>
<dbReference type="GO" id="GO:0005230">
    <property type="term" value="F:extracellular ligand-gated monoatomic ion channel activity"/>
    <property type="evidence" value="ECO:0007669"/>
    <property type="project" value="InterPro"/>
</dbReference>
<name>A0A9D4P0U4_DERFA</name>
<reference evidence="4" key="2">
    <citation type="journal article" date="2021" name="World Allergy Organ. J.">
        <title>Chromosome-level assembly of Dermatophagoides farinae genome and transcriptome reveals two novel allergens Der f 37 and Der f 39.</title>
        <authorList>
            <person name="Chen J."/>
            <person name="Cai Z."/>
            <person name="Fan D."/>
            <person name="Hu J."/>
            <person name="Hou Y."/>
            <person name="He Y."/>
            <person name="Zhang Z."/>
            <person name="Zhao Z."/>
            <person name="Gao P."/>
            <person name="Hu W."/>
            <person name="Sun J."/>
            <person name="Li J."/>
            <person name="Ji K."/>
        </authorList>
    </citation>
    <scope>NUCLEOTIDE SEQUENCE</scope>
    <source>
        <strain evidence="4">JKM2019</strain>
    </source>
</reference>
<feature type="region of interest" description="Disordered" evidence="2">
    <location>
        <begin position="451"/>
        <end position="495"/>
    </location>
</feature>
<dbReference type="InterPro" id="IPR036719">
    <property type="entry name" value="Neuro-gated_channel_TM_sf"/>
</dbReference>
<feature type="region of interest" description="Disordered" evidence="2">
    <location>
        <begin position="57"/>
        <end position="98"/>
    </location>
</feature>
<protein>
    <submittedName>
        <fullName evidence="4">Uncharacterized protein</fullName>
    </submittedName>
</protein>
<feature type="transmembrane region" description="Helical" evidence="3">
    <location>
        <begin position="345"/>
        <end position="365"/>
    </location>
</feature>
<feature type="transmembrane region" description="Helical" evidence="3">
    <location>
        <begin position="371"/>
        <end position="387"/>
    </location>
</feature>
<dbReference type="Proteomes" id="UP000828236">
    <property type="component" value="Unassembled WGS sequence"/>
</dbReference>
<keyword evidence="3" id="KW-0472">Membrane</keyword>
<dbReference type="Gene3D" id="1.20.58.390">
    <property type="entry name" value="Neurotransmitter-gated ion-channel transmembrane domain"/>
    <property type="match status" value="1"/>
</dbReference>
<feature type="compositionally biased region" description="Low complexity" evidence="2">
    <location>
        <begin position="451"/>
        <end position="466"/>
    </location>
</feature>
<dbReference type="GO" id="GO:0016020">
    <property type="term" value="C:membrane"/>
    <property type="evidence" value="ECO:0007669"/>
    <property type="project" value="UniProtKB-SubCell"/>
</dbReference>